<dbReference type="SUPFAM" id="SSF53335">
    <property type="entry name" value="S-adenosyl-L-methionine-dependent methyltransferases"/>
    <property type="match status" value="1"/>
</dbReference>
<evidence type="ECO:0000313" key="2">
    <source>
        <dbReference type="EMBL" id="KKN02922.1"/>
    </source>
</evidence>
<protein>
    <recommendedName>
        <fullName evidence="1">Methyltransferase type 11 domain-containing protein</fullName>
    </recommendedName>
</protein>
<evidence type="ECO:0000259" key="1">
    <source>
        <dbReference type="Pfam" id="PF08241"/>
    </source>
</evidence>
<dbReference type="CDD" id="cd02440">
    <property type="entry name" value="AdoMet_MTases"/>
    <property type="match status" value="1"/>
</dbReference>
<dbReference type="PANTHER" id="PTHR43861:SF1">
    <property type="entry name" value="TRANS-ACONITATE 2-METHYLTRANSFERASE"/>
    <property type="match status" value="1"/>
</dbReference>
<dbReference type="EMBL" id="LAZR01005092">
    <property type="protein sequence ID" value="KKN02922.1"/>
    <property type="molecule type" value="Genomic_DNA"/>
</dbReference>
<dbReference type="Pfam" id="PF08241">
    <property type="entry name" value="Methyltransf_11"/>
    <property type="match status" value="1"/>
</dbReference>
<dbReference type="PANTHER" id="PTHR43861">
    <property type="entry name" value="TRANS-ACONITATE 2-METHYLTRANSFERASE-RELATED"/>
    <property type="match status" value="1"/>
</dbReference>
<dbReference type="AlphaFoldDB" id="A0A0F9MU55"/>
<proteinExistence type="predicted"/>
<gene>
    <name evidence="2" type="ORF">LCGC14_1112890</name>
</gene>
<dbReference type="GO" id="GO:0008757">
    <property type="term" value="F:S-adenosylmethionine-dependent methyltransferase activity"/>
    <property type="evidence" value="ECO:0007669"/>
    <property type="project" value="InterPro"/>
</dbReference>
<name>A0A0F9MU55_9ZZZZ</name>
<dbReference type="InterPro" id="IPR013216">
    <property type="entry name" value="Methyltransf_11"/>
</dbReference>
<feature type="domain" description="Methyltransferase type 11" evidence="1">
    <location>
        <begin position="47"/>
        <end position="141"/>
    </location>
</feature>
<reference evidence="2" key="1">
    <citation type="journal article" date="2015" name="Nature">
        <title>Complex archaea that bridge the gap between prokaryotes and eukaryotes.</title>
        <authorList>
            <person name="Spang A."/>
            <person name="Saw J.H."/>
            <person name="Jorgensen S.L."/>
            <person name="Zaremba-Niedzwiedzka K."/>
            <person name="Martijn J."/>
            <person name="Lind A.E."/>
            <person name="van Eijk R."/>
            <person name="Schleper C."/>
            <person name="Guy L."/>
            <person name="Ettema T.J."/>
        </authorList>
    </citation>
    <scope>NUCLEOTIDE SEQUENCE</scope>
</reference>
<dbReference type="InterPro" id="IPR029063">
    <property type="entry name" value="SAM-dependent_MTases_sf"/>
</dbReference>
<comment type="caution">
    <text evidence="2">The sequence shown here is derived from an EMBL/GenBank/DDBJ whole genome shotgun (WGS) entry which is preliminary data.</text>
</comment>
<accession>A0A0F9MU55</accession>
<organism evidence="2">
    <name type="scientific">marine sediment metagenome</name>
    <dbReference type="NCBI Taxonomy" id="412755"/>
    <lineage>
        <taxon>unclassified sequences</taxon>
        <taxon>metagenomes</taxon>
        <taxon>ecological metagenomes</taxon>
    </lineage>
</organism>
<sequence>MKSNPSKHYDEMGDAYIRKNETSIHNAYYNNPAIKSLSSEVDGRKVLEVGCGGGILTEWLISEGANVIAFDISEKMVEHTKKRVGSKADVRVADLSKPLDFIESDLIDIIIASLVLHYIYNWLPVFEEFRRILNKNGEIVISVHHPHADWKWFNRPNYFKKELYEDTWNIEGKSFTIKFYHRTLANMYAIFRKFGFYVDVLLEPFPVKEAKEIDPKSYEHLLTNPQFLFLRLKKLKNNEEPI</sequence>
<dbReference type="Gene3D" id="3.40.50.150">
    <property type="entry name" value="Vaccinia Virus protein VP39"/>
    <property type="match status" value="1"/>
</dbReference>